<evidence type="ECO:0000313" key="2">
    <source>
        <dbReference type="EMBL" id="RKP15478.1"/>
    </source>
</evidence>
<dbReference type="Proteomes" id="UP000267251">
    <property type="component" value="Unassembled WGS sequence"/>
</dbReference>
<dbReference type="InterPro" id="IPR000198">
    <property type="entry name" value="RhoGAP_dom"/>
</dbReference>
<feature type="non-terminal residue" evidence="2">
    <location>
        <position position="1"/>
    </location>
</feature>
<evidence type="ECO:0000313" key="3">
    <source>
        <dbReference type="Proteomes" id="UP000267251"/>
    </source>
</evidence>
<name>A0A4P9Y8P9_9FUNG</name>
<protein>
    <recommendedName>
        <fullName evidence="1">Rho-GAP domain-containing protein</fullName>
    </recommendedName>
</protein>
<evidence type="ECO:0000259" key="1">
    <source>
        <dbReference type="PROSITE" id="PS50238"/>
    </source>
</evidence>
<dbReference type="EMBL" id="KZ987729">
    <property type="protein sequence ID" value="RKP15478.1"/>
    <property type="molecule type" value="Genomic_DNA"/>
</dbReference>
<reference evidence="3" key="1">
    <citation type="journal article" date="2018" name="Nat. Microbiol.">
        <title>Leveraging single-cell genomics to expand the fungal tree of life.</title>
        <authorList>
            <person name="Ahrendt S.R."/>
            <person name="Quandt C.A."/>
            <person name="Ciobanu D."/>
            <person name="Clum A."/>
            <person name="Salamov A."/>
            <person name="Andreopoulos B."/>
            <person name="Cheng J.F."/>
            <person name="Woyke T."/>
            <person name="Pelin A."/>
            <person name="Henrissat B."/>
            <person name="Reynolds N.K."/>
            <person name="Benny G.L."/>
            <person name="Smith M.E."/>
            <person name="James T.Y."/>
            <person name="Grigoriev I.V."/>
        </authorList>
    </citation>
    <scope>NUCLEOTIDE SEQUENCE [LARGE SCALE GENOMIC DNA]</scope>
</reference>
<proteinExistence type="predicted"/>
<accession>A0A4P9Y8P9</accession>
<dbReference type="PROSITE" id="PS50238">
    <property type="entry name" value="RHOGAP"/>
    <property type="match status" value="1"/>
</dbReference>
<dbReference type="AlphaFoldDB" id="A0A4P9Y8P9"/>
<dbReference type="SMART" id="SM00324">
    <property type="entry name" value="RhoGAP"/>
    <property type="match status" value="1"/>
</dbReference>
<organism evidence="2 3">
    <name type="scientific">Piptocephalis cylindrospora</name>
    <dbReference type="NCBI Taxonomy" id="1907219"/>
    <lineage>
        <taxon>Eukaryota</taxon>
        <taxon>Fungi</taxon>
        <taxon>Fungi incertae sedis</taxon>
        <taxon>Zoopagomycota</taxon>
        <taxon>Zoopagomycotina</taxon>
        <taxon>Zoopagomycetes</taxon>
        <taxon>Zoopagales</taxon>
        <taxon>Piptocephalidaceae</taxon>
        <taxon>Piptocephalis</taxon>
    </lineage>
</organism>
<keyword evidence="3" id="KW-1185">Reference proteome</keyword>
<feature type="domain" description="Rho-GAP" evidence="1">
    <location>
        <begin position="1"/>
        <end position="164"/>
    </location>
</feature>
<sequence length="164" mass="18333">TGRAFDDTILLSKEDTEEMKVKDSKRPASIASSLMVRVHSMAEALLRFLEALPEPVIPFSLYGKCISLGMKGNKVQAAEALEVLPRSHLNVFTYLVSFLREIIWSSGHADAQKLDKMASIFSAVLLRPRDPQHFYDKFATGAAKKQFLLYWLEPGDDSALEATE</sequence>
<dbReference type="GO" id="GO:0007165">
    <property type="term" value="P:signal transduction"/>
    <property type="evidence" value="ECO:0007669"/>
    <property type="project" value="InterPro"/>
</dbReference>
<gene>
    <name evidence="2" type="ORF">BJ684DRAFT_14271</name>
</gene>
<dbReference type="SUPFAM" id="SSF48350">
    <property type="entry name" value="GTPase activation domain, GAP"/>
    <property type="match status" value="1"/>
</dbReference>
<dbReference type="InterPro" id="IPR008936">
    <property type="entry name" value="Rho_GTPase_activation_prot"/>
</dbReference>
<dbReference type="Pfam" id="PF00620">
    <property type="entry name" value="RhoGAP"/>
    <property type="match status" value="1"/>
</dbReference>
<dbReference type="Gene3D" id="1.10.555.10">
    <property type="entry name" value="Rho GTPase activation protein"/>
    <property type="match status" value="1"/>
</dbReference>
<dbReference type="OrthoDB" id="437889at2759"/>